<keyword evidence="2" id="KW-1185">Reference proteome</keyword>
<reference evidence="1" key="1">
    <citation type="submission" date="2021-03" db="EMBL/GenBank/DDBJ databases">
        <authorList>
            <consortium name="DOE Joint Genome Institute"/>
            <person name="Ahrendt S."/>
            <person name="Looney B.P."/>
            <person name="Miyauchi S."/>
            <person name="Morin E."/>
            <person name="Drula E."/>
            <person name="Courty P.E."/>
            <person name="Chicoki N."/>
            <person name="Fauchery L."/>
            <person name="Kohler A."/>
            <person name="Kuo A."/>
            <person name="Labutti K."/>
            <person name="Pangilinan J."/>
            <person name="Lipzen A."/>
            <person name="Riley R."/>
            <person name="Andreopoulos W."/>
            <person name="He G."/>
            <person name="Johnson J."/>
            <person name="Barry K.W."/>
            <person name="Grigoriev I.V."/>
            <person name="Nagy L."/>
            <person name="Hibbett D."/>
            <person name="Henrissat B."/>
            <person name="Matheny P.B."/>
            <person name="Labbe J."/>
            <person name="Martin F."/>
        </authorList>
    </citation>
    <scope>NUCLEOTIDE SEQUENCE</scope>
    <source>
        <strain evidence="1">HHB10654</strain>
    </source>
</reference>
<gene>
    <name evidence="1" type="ORF">BV25DRAFT_373785</name>
</gene>
<protein>
    <submittedName>
        <fullName evidence="1">TPR-like protein</fullName>
    </submittedName>
</protein>
<dbReference type="EMBL" id="MU277201">
    <property type="protein sequence ID" value="KAI0063936.1"/>
    <property type="molecule type" value="Genomic_DNA"/>
</dbReference>
<comment type="caution">
    <text evidence="1">The sequence shown here is derived from an EMBL/GenBank/DDBJ whole genome shotgun (WGS) entry which is preliminary data.</text>
</comment>
<accession>A0ACB8T7F9</accession>
<dbReference type="Proteomes" id="UP000814140">
    <property type="component" value="Unassembled WGS sequence"/>
</dbReference>
<evidence type="ECO:0000313" key="2">
    <source>
        <dbReference type="Proteomes" id="UP000814140"/>
    </source>
</evidence>
<evidence type="ECO:0000313" key="1">
    <source>
        <dbReference type="EMBL" id="KAI0063936.1"/>
    </source>
</evidence>
<reference evidence="1" key="2">
    <citation type="journal article" date="2022" name="New Phytol.">
        <title>Evolutionary transition to the ectomycorrhizal habit in the genomes of a hyperdiverse lineage of mushroom-forming fungi.</title>
        <authorList>
            <person name="Looney B."/>
            <person name="Miyauchi S."/>
            <person name="Morin E."/>
            <person name="Drula E."/>
            <person name="Courty P.E."/>
            <person name="Kohler A."/>
            <person name="Kuo A."/>
            <person name="LaButti K."/>
            <person name="Pangilinan J."/>
            <person name="Lipzen A."/>
            <person name="Riley R."/>
            <person name="Andreopoulos W."/>
            <person name="He G."/>
            <person name="Johnson J."/>
            <person name="Nolan M."/>
            <person name="Tritt A."/>
            <person name="Barry K.W."/>
            <person name="Grigoriev I.V."/>
            <person name="Nagy L.G."/>
            <person name="Hibbett D."/>
            <person name="Henrissat B."/>
            <person name="Matheny P.B."/>
            <person name="Labbe J."/>
            <person name="Martin F.M."/>
        </authorList>
    </citation>
    <scope>NUCLEOTIDE SEQUENCE</scope>
    <source>
        <strain evidence="1">HHB10654</strain>
    </source>
</reference>
<organism evidence="1 2">
    <name type="scientific">Artomyces pyxidatus</name>
    <dbReference type="NCBI Taxonomy" id="48021"/>
    <lineage>
        <taxon>Eukaryota</taxon>
        <taxon>Fungi</taxon>
        <taxon>Dikarya</taxon>
        <taxon>Basidiomycota</taxon>
        <taxon>Agaricomycotina</taxon>
        <taxon>Agaricomycetes</taxon>
        <taxon>Russulales</taxon>
        <taxon>Auriscalpiaceae</taxon>
        <taxon>Artomyces</taxon>
    </lineage>
</organism>
<proteinExistence type="predicted"/>
<sequence>MSDIDLDDVIPKMRDALAKTYSPGHPDRYKPLSIFASLLLLRFKQGGRMEDLEEAIPSFQEVHTLWRAEDPEIIEFLSDYGQAMVLRYDRLHRMEDLDKAIVLHWEAVAKLPPHHPLVDECFMLLATALTTRCRDTGDIEGLQEAIELCKEALSLCPPGHSNYFRSVDKLALALLTSFQLLGKIEDLQESISYNRQALDIVPLGHDERPHVLDDLAKGLSTLFRRVGRIEELEEAIRYSHEAVALCPLDHPRRTDYLGNLSNNLFLRFQSTYDASDLETAISHYEALLMLCPPGSPNRHQALTNLAAAYILRFHHLGKVEDLDKGIQLQTEALGIIRVGHPDRPMALNNLAHSLAAKFSQLRQMEDLEEAISLHTEALELRPPGHPDRAMSLTNLANVLELRYTGSGRIEGLQRSVALYREALELHPPGHIARATFLDALGSGLFNLFDAQKGVEYVNESIELQSEALELCPPGHPGRHSSLVGLAAALNGRFIKTNNVEDVNRAIALLQEVVESRRQEDSVDDTILDRLAVCLTNRYRALKELGDLDEAVKYHKEAEGVCPPHRRAWVCLHFARTMQLRYGHRLDAEDLKAACHLFEEAADNTHSNSRERLEAARDWASFARQHDHPSALVAYSKALVLLQRCLVINPTVEMRQEFLVRTSGDLSSLAASWAIEKADLETAVQMLETGRGLLWSTMRGYRHPIDRLREVDLTLAEEFDSTSSRLESLATSSASETERQLAGTRTVQQSQAAEEAKWTHHRVLSNKWDEIVDRIRKVEGFEDFLQAMPFSRIQAVAKEGPVIIVNISHDRSDAIILVKPSFHPVLVPLSPSHDLYHTIAELFDHLSKALAKRDSATTDKIVKSTLRSLWEDIVSPVVTELQDLDIPEGARIWWCPTGKLCSLPIHAAQPFCKGPDQKLSQRYVPSYTPTLSSLIAARAEVHPRSALPQVLAVGIPDGRPPLPCVSVELNTVANLGSFVRKLVSAEATPATVLAELRQRPWVHFACHGRLVRAQPLQSSFALHGDARLTIVDLMKARLPDAEFAFLSACHTAEGDMEGTPDEAIHLAAGMQFCGFRGVVGTLWAMEDEDGPGMAADFYAKMFENGDPAKVDFRDASTALRAATRSLRENLRKKLGKNEPTVHRWANFVHIGA</sequence>
<name>A0ACB8T7F9_9AGAM</name>